<feature type="coiled-coil region" evidence="4">
    <location>
        <begin position="50"/>
        <end position="108"/>
    </location>
</feature>
<name>A0AA40EFS3_9PEZI</name>
<accession>A0AA40EFS3</accession>
<evidence type="ECO:0000256" key="3">
    <source>
        <dbReference type="ARBA" id="ARBA00022840"/>
    </source>
</evidence>
<keyword evidence="9" id="KW-1185">Reference proteome</keyword>
<dbReference type="InterPro" id="IPR014001">
    <property type="entry name" value="Helicase_ATP-bd"/>
</dbReference>
<proteinExistence type="predicted"/>
<dbReference type="CDD" id="cd18793">
    <property type="entry name" value="SF2_C_SNF"/>
    <property type="match status" value="1"/>
</dbReference>
<dbReference type="GO" id="GO:0008094">
    <property type="term" value="F:ATP-dependent activity, acting on DNA"/>
    <property type="evidence" value="ECO:0007669"/>
    <property type="project" value="TreeGrafter"/>
</dbReference>
<dbReference type="GO" id="GO:0005524">
    <property type="term" value="F:ATP binding"/>
    <property type="evidence" value="ECO:0007669"/>
    <property type="project" value="InterPro"/>
</dbReference>
<dbReference type="FunFam" id="3.40.50.10810:FF:000039">
    <property type="entry name" value="DNA repair protein Rhp26/Rad26"/>
    <property type="match status" value="1"/>
</dbReference>
<keyword evidence="1" id="KW-0547">Nucleotide-binding</keyword>
<dbReference type="InterPro" id="IPR027417">
    <property type="entry name" value="P-loop_NTPase"/>
</dbReference>
<feature type="region of interest" description="Disordered" evidence="5">
    <location>
        <begin position="897"/>
        <end position="938"/>
    </location>
</feature>
<feature type="region of interest" description="Disordered" evidence="5">
    <location>
        <begin position="183"/>
        <end position="296"/>
    </location>
</feature>
<dbReference type="InterPro" id="IPR050496">
    <property type="entry name" value="SNF2_RAD54_helicase_repair"/>
</dbReference>
<evidence type="ECO:0000256" key="5">
    <source>
        <dbReference type="SAM" id="MobiDB-lite"/>
    </source>
</evidence>
<dbReference type="EMBL" id="JAUKUD010000007">
    <property type="protein sequence ID" value="KAK0738260.1"/>
    <property type="molecule type" value="Genomic_DNA"/>
</dbReference>
<sequence>MPPSHLDEERDALAALTSNVRDQDDLERDITAQATRALNEAEDKRDTRRIEKAIANRDRLAVQLASQEHKRRLAIGSLQAMKRLDDDISRLKLEIKTSEQDVVDLKARMELRHKGNQLEAEAGPSNSGVGVGGKLPGETQREYLIRTGKITPFSKIGGPRLDEGEGDLAAAVAEAEDEALARKLQKEEDGPRSHRNLRLPGFVEEERAQGSKSHQNLRLPGFAEKSASAPEAAVEAEFSLRPRKKRRAVKDEDSEEEFVPEETAEVPSVASDREDDEDEFDMTDMVPKKRKKKGKAKASDALVDVSGIDDGNEAVYQDRLKDWADRRSRARRIHQENLGQPVDSDRQEEWFMPSPDHPDHVFENGLKLPGDIYPSLFDYQKTGVQWLAELFAQQVGGIVGDEMGLGKTVQIISFIAALHYSKKLKKPVIVVAPATVLRQWVNEFHRWWPPLRVSILHSSGSGMLNMDDEGRIEDAEDMYNEAQLGKSGRAVKRIVDRVVDHGHVLVTTYAGLQTYANVLLPVEWGYAVLDEGHKIRNPNTSITIYCKRLLTPNRVILSGTPMQNNLAELWSLFDFVYPMRLGNLTEFRERFEIPIKMGGYANASNLQIMAAQKCAEALKETISPYLLQRLKVDVAADLPKKSEQVLFCKLSKPQHEAYVAFLKSDDMASIINRTRQSLYGIDYLRKICNHPDLINPQLKHDPSYKWGQTNKSGKMAVVKSLLPMWKRLGHKTLLFCQGVQMLDILEAFVRRQDDMRYLRMDGKTPVKDRQALVDQFNNDASIDLFLLTTKVGGLGTNLTGANRVIIFDPDWNPSTDVQARERAWRLGQKREVTIYRLMTAGTIEEKIYHRQIFKQFLSNKVLRDPKQQTNLNLHDLHDLFSLSTYEDGVTETSEIFKNSHVKRPGPKERVLPGRADDIDPARGLPAPSAPDADADADADLGTLDGVASVEAYRGEAVAPPSEEDRLMEGIFARGSAVHSALEHDEIMNGRRVVRADAKMLEREANRIAAQAALSLRRAADAAAHMPIGTVTWTGETGTGGAPANVRRARAGGVGSAGILAGVADRQGLGPSRAASAAPERHHDYNAEQFEGMIVEFVTRQGGKVQSKKLVEHFKRFCPERKQTVAFTKALNKVAEDEQRGLTSWWTLKEAYKKKE</sequence>
<dbReference type="GO" id="GO:0016787">
    <property type="term" value="F:hydrolase activity"/>
    <property type="evidence" value="ECO:0007669"/>
    <property type="project" value="UniProtKB-KW"/>
</dbReference>
<reference evidence="8" key="1">
    <citation type="submission" date="2023-06" db="EMBL/GenBank/DDBJ databases">
        <title>Genome-scale phylogeny and comparative genomics of the fungal order Sordariales.</title>
        <authorList>
            <consortium name="Lawrence Berkeley National Laboratory"/>
            <person name="Hensen N."/>
            <person name="Bonometti L."/>
            <person name="Westerberg I."/>
            <person name="Brannstrom I.O."/>
            <person name="Guillou S."/>
            <person name="Cros-Aarteil S."/>
            <person name="Calhoun S."/>
            <person name="Haridas S."/>
            <person name="Kuo A."/>
            <person name="Mondo S."/>
            <person name="Pangilinan J."/>
            <person name="Riley R."/>
            <person name="LaButti K."/>
            <person name="Andreopoulos B."/>
            <person name="Lipzen A."/>
            <person name="Chen C."/>
            <person name="Yanf M."/>
            <person name="Daum C."/>
            <person name="Ng V."/>
            <person name="Clum A."/>
            <person name="Steindorff A."/>
            <person name="Ohm R."/>
            <person name="Martin F."/>
            <person name="Silar P."/>
            <person name="Natvig D."/>
            <person name="Lalanne C."/>
            <person name="Gautier V."/>
            <person name="Ament-velasquez S.L."/>
            <person name="Kruys A."/>
            <person name="Hutchinson M.I."/>
            <person name="Powell A.J."/>
            <person name="Barry K."/>
            <person name="Miller A.N."/>
            <person name="Grigoriev I.V."/>
            <person name="Debuchy R."/>
            <person name="Gladieux P."/>
            <person name="Thoren M.H."/>
            <person name="Johannesson H."/>
        </authorList>
    </citation>
    <scope>NUCLEOTIDE SEQUENCE</scope>
    <source>
        <strain evidence="8">SMH3187-1</strain>
    </source>
</reference>
<feature type="compositionally biased region" description="Acidic residues" evidence="5">
    <location>
        <begin position="252"/>
        <end position="264"/>
    </location>
</feature>
<dbReference type="PROSITE" id="PS51192">
    <property type="entry name" value="HELICASE_ATP_BIND_1"/>
    <property type="match status" value="1"/>
</dbReference>
<feature type="compositionally biased region" description="Acidic residues" evidence="5">
    <location>
        <begin position="273"/>
        <end position="282"/>
    </location>
</feature>
<evidence type="ECO:0000256" key="2">
    <source>
        <dbReference type="ARBA" id="ARBA00022801"/>
    </source>
</evidence>
<organism evidence="8 9">
    <name type="scientific">Schizothecium vesticola</name>
    <dbReference type="NCBI Taxonomy" id="314040"/>
    <lineage>
        <taxon>Eukaryota</taxon>
        <taxon>Fungi</taxon>
        <taxon>Dikarya</taxon>
        <taxon>Ascomycota</taxon>
        <taxon>Pezizomycotina</taxon>
        <taxon>Sordariomycetes</taxon>
        <taxon>Sordariomycetidae</taxon>
        <taxon>Sordariales</taxon>
        <taxon>Schizotheciaceae</taxon>
        <taxon>Schizothecium</taxon>
    </lineage>
</organism>
<keyword evidence="2" id="KW-0378">Hydrolase</keyword>
<dbReference type="InterPro" id="IPR001650">
    <property type="entry name" value="Helicase_C-like"/>
</dbReference>
<feature type="compositionally biased region" description="Low complexity" evidence="5">
    <location>
        <begin position="223"/>
        <end position="239"/>
    </location>
</feature>
<protein>
    <submittedName>
        <fullName evidence="8">SNF2 family N-terminal domain-containing protein</fullName>
    </submittedName>
</protein>
<keyword evidence="3" id="KW-0067">ATP-binding</keyword>
<dbReference type="AlphaFoldDB" id="A0AA40EFS3"/>
<dbReference type="InterPro" id="IPR000330">
    <property type="entry name" value="SNF2_N"/>
</dbReference>
<evidence type="ECO:0000313" key="9">
    <source>
        <dbReference type="Proteomes" id="UP001172155"/>
    </source>
</evidence>
<dbReference type="SMART" id="SM00487">
    <property type="entry name" value="DEXDc"/>
    <property type="match status" value="1"/>
</dbReference>
<evidence type="ECO:0000259" key="7">
    <source>
        <dbReference type="PROSITE" id="PS51194"/>
    </source>
</evidence>
<dbReference type="PROSITE" id="PS51194">
    <property type="entry name" value="HELICASE_CTER"/>
    <property type="match status" value="1"/>
</dbReference>
<gene>
    <name evidence="8" type="ORF">B0T18DRAFT_441055</name>
</gene>
<dbReference type="CDD" id="cd18000">
    <property type="entry name" value="DEXHc_ERCC6"/>
    <property type="match status" value="1"/>
</dbReference>
<feature type="domain" description="Helicase C-terminal" evidence="7">
    <location>
        <begin position="717"/>
        <end position="877"/>
    </location>
</feature>
<feature type="compositionally biased region" description="Basic and acidic residues" evidence="5">
    <location>
        <begin position="905"/>
        <end position="920"/>
    </location>
</feature>
<dbReference type="SUPFAM" id="SSF52540">
    <property type="entry name" value="P-loop containing nucleoside triphosphate hydrolases"/>
    <property type="match status" value="2"/>
</dbReference>
<feature type="compositionally biased region" description="Basic and acidic residues" evidence="5">
    <location>
        <begin position="183"/>
        <end position="192"/>
    </location>
</feature>
<comment type="caution">
    <text evidence="8">The sequence shown here is derived from an EMBL/GenBank/DDBJ whole genome shotgun (WGS) entry which is preliminary data.</text>
</comment>
<dbReference type="GO" id="GO:0005634">
    <property type="term" value="C:nucleus"/>
    <property type="evidence" value="ECO:0007669"/>
    <property type="project" value="TreeGrafter"/>
</dbReference>
<feature type="domain" description="Helicase ATP-binding" evidence="6">
    <location>
        <begin position="388"/>
        <end position="579"/>
    </location>
</feature>
<evidence type="ECO:0000259" key="6">
    <source>
        <dbReference type="PROSITE" id="PS51192"/>
    </source>
</evidence>
<dbReference type="Gene3D" id="3.40.50.10810">
    <property type="entry name" value="Tandem AAA-ATPase domain"/>
    <property type="match status" value="1"/>
</dbReference>
<dbReference type="InterPro" id="IPR038718">
    <property type="entry name" value="SNF2-like_sf"/>
</dbReference>
<dbReference type="PANTHER" id="PTHR45629:SF7">
    <property type="entry name" value="DNA EXCISION REPAIR PROTEIN ERCC-6-RELATED"/>
    <property type="match status" value="1"/>
</dbReference>
<dbReference type="PANTHER" id="PTHR45629">
    <property type="entry name" value="SNF2/RAD54 FAMILY MEMBER"/>
    <property type="match status" value="1"/>
</dbReference>
<dbReference type="SMART" id="SM00490">
    <property type="entry name" value="HELICc"/>
    <property type="match status" value="1"/>
</dbReference>
<dbReference type="Gene3D" id="3.40.50.300">
    <property type="entry name" value="P-loop containing nucleotide triphosphate hydrolases"/>
    <property type="match status" value="1"/>
</dbReference>
<dbReference type="Pfam" id="PF00176">
    <property type="entry name" value="SNF2-rel_dom"/>
    <property type="match status" value="1"/>
</dbReference>
<evidence type="ECO:0000256" key="1">
    <source>
        <dbReference type="ARBA" id="ARBA00022741"/>
    </source>
</evidence>
<dbReference type="GO" id="GO:0006283">
    <property type="term" value="P:transcription-coupled nucleotide-excision repair"/>
    <property type="evidence" value="ECO:0007669"/>
    <property type="project" value="TreeGrafter"/>
</dbReference>
<evidence type="ECO:0000313" key="8">
    <source>
        <dbReference type="EMBL" id="KAK0738260.1"/>
    </source>
</evidence>
<evidence type="ECO:0000256" key="4">
    <source>
        <dbReference type="SAM" id="Coils"/>
    </source>
</evidence>
<dbReference type="Proteomes" id="UP001172155">
    <property type="component" value="Unassembled WGS sequence"/>
</dbReference>
<dbReference type="Pfam" id="PF00271">
    <property type="entry name" value="Helicase_C"/>
    <property type="match status" value="1"/>
</dbReference>
<keyword evidence="4" id="KW-0175">Coiled coil</keyword>
<dbReference type="InterPro" id="IPR049730">
    <property type="entry name" value="SNF2/RAD54-like_C"/>
</dbReference>